<evidence type="ECO:0000256" key="3">
    <source>
        <dbReference type="ARBA" id="ARBA00022946"/>
    </source>
</evidence>
<dbReference type="Proteomes" id="UP001558652">
    <property type="component" value="Unassembled WGS sequence"/>
</dbReference>
<dbReference type="GO" id="GO:0004739">
    <property type="term" value="F:pyruvate dehydrogenase (acetyl-transferring) activity"/>
    <property type="evidence" value="ECO:0007669"/>
    <property type="project" value="UniProtKB-EC"/>
</dbReference>
<dbReference type="EC" id="1.2.4.1" evidence="2"/>
<sequence>MQIIRRLETAAGNLFKLKKNRGFCHLYSGQEACAVGIRASMRPEDAVISGYRVHGWAYLMGVTPSGILAELTGRSDGCSRGKGGSMHMYAKNFYGGNGIVGAQVPIGVGVALAGKYLNINSVCFTLYGDGAANQGQVYEAFNMAKLLNVPAIFVCENNGLELDTSLTRSSANATYYTQGDTIPGIRADGMDVLTVQEVSRFAIDFCLRGNGPIILELTTYRYGGHYISDPGTSYRTRVEVQAIRQTRDPIMSFKEKILSSKIASDDELKVIDSEAKKEIETASANAKIDVEIDLNELTTDIYANFTKERIRGITPWQTYRHKSSGRIYLKEP</sequence>
<dbReference type="PANTHER" id="PTHR11516:SF60">
    <property type="entry name" value="PYRUVATE DEHYDROGENASE E1 COMPONENT SUBUNIT ALPHA"/>
    <property type="match status" value="1"/>
</dbReference>
<evidence type="ECO:0000313" key="7">
    <source>
        <dbReference type="EMBL" id="KAL1139733.1"/>
    </source>
</evidence>
<dbReference type="InterPro" id="IPR029061">
    <property type="entry name" value="THDP-binding"/>
</dbReference>
<evidence type="ECO:0000256" key="5">
    <source>
        <dbReference type="ARBA" id="ARBA00023052"/>
    </source>
</evidence>
<name>A0ABD0ZG38_9HEMI</name>
<dbReference type="SUPFAM" id="SSF52518">
    <property type="entry name" value="Thiamin diphosphate-binding fold (THDP-binding)"/>
    <property type="match status" value="1"/>
</dbReference>
<dbReference type="InterPro" id="IPR050642">
    <property type="entry name" value="PDH_E1_Alpha_Subunit"/>
</dbReference>
<gene>
    <name evidence="7" type="ORF">AAG570_006711</name>
</gene>
<dbReference type="CDD" id="cd02000">
    <property type="entry name" value="TPP_E1_PDC_ADC_BCADC"/>
    <property type="match status" value="1"/>
</dbReference>
<keyword evidence="5" id="KW-0786">Thiamine pyrophosphate</keyword>
<dbReference type="AlphaFoldDB" id="A0ABD0ZG38"/>
<accession>A0ABD0ZG38</accession>
<evidence type="ECO:0000313" key="8">
    <source>
        <dbReference type="Proteomes" id="UP001558652"/>
    </source>
</evidence>
<evidence type="ECO:0000256" key="1">
    <source>
        <dbReference type="ARBA" id="ARBA00001964"/>
    </source>
</evidence>
<dbReference type="EMBL" id="JBFDAA010000002">
    <property type="protein sequence ID" value="KAL1139733.1"/>
    <property type="molecule type" value="Genomic_DNA"/>
</dbReference>
<evidence type="ECO:0000259" key="6">
    <source>
        <dbReference type="Pfam" id="PF00676"/>
    </source>
</evidence>
<dbReference type="PANTHER" id="PTHR11516">
    <property type="entry name" value="PYRUVATE DEHYDROGENASE E1 COMPONENT, ALPHA SUBUNIT BACTERIAL AND ORGANELLAR"/>
    <property type="match status" value="1"/>
</dbReference>
<dbReference type="Gene3D" id="3.40.50.970">
    <property type="match status" value="1"/>
</dbReference>
<proteinExistence type="predicted"/>
<evidence type="ECO:0000256" key="2">
    <source>
        <dbReference type="ARBA" id="ARBA00012281"/>
    </source>
</evidence>
<dbReference type="FunFam" id="3.40.50.970:FF:000013">
    <property type="entry name" value="Pyruvate dehydrogenase E1 component subunit alpha"/>
    <property type="match status" value="1"/>
</dbReference>
<keyword evidence="4" id="KW-0560">Oxidoreductase</keyword>
<comment type="caution">
    <text evidence="7">The sequence shown here is derived from an EMBL/GenBank/DDBJ whole genome shotgun (WGS) entry which is preliminary data.</text>
</comment>
<organism evidence="7 8">
    <name type="scientific">Ranatra chinensis</name>
    <dbReference type="NCBI Taxonomy" id="642074"/>
    <lineage>
        <taxon>Eukaryota</taxon>
        <taxon>Metazoa</taxon>
        <taxon>Ecdysozoa</taxon>
        <taxon>Arthropoda</taxon>
        <taxon>Hexapoda</taxon>
        <taxon>Insecta</taxon>
        <taxon>Pterygota</taxon>
        <taxon>Neoptera</taxon>
        <taxon>Paraneoptera</taxon>
        <taxon>Hemiptera</taxon>
        <taxon>Heteroptera</taxon>
        <taxon>Panheteroptera</taxon>
        <taxon>Nepomorpha</taxon>
        <taxon>Nepidae</taxon>
        <taxon>Ranatrinae</taxon>
        <taxon>Ranatra</taxon>
    </lineage>
</organism>
<keyword evidence="3" id="KW-0809">Transit peptide</keyword>
<dbReference type="InterPro" id="IPR001017">
    <property type="entry name" value="DH_E1"/>
</dbReference>
<comment type="cofactor">
    <cofactor evidence="1">
        <name>thiamine diphosphate</name>
        <dbReference type="ChEBI" id="CHEBI:58937"/>
    </cofactor>
</comment>
<evidence type="ECO:0000256" key="4">
    <source>
        <dbReference type="ARBA" id="ARBA00023002"/>
    </source>
</evidence>
<keyword evidence="8" id="KW-1185">Reference proteome</keyword>
<feature type="domain" description="Dehydrogenase E1 component" evidence="6">
    <location>
        <begin position="1"/>
        <end position="288"/>
    </location>
</feature>
<reference evidence="7 8" key="1">
    <citation type="submission" date="2024-07" db="EMBL/GenBank/DDBJ databases">
        <title>Chromosome-level genome assembly of the water stick insect Ranatra chinensis (Heteroptera: Nepidae).</title>
        <authorList>
            <person name="Liu X."/>
        </authorList>
    </citation>
    <scope>NUCLEOTIDE SEQUENCE [LARGE SCALE GENOMIC DNA]</scope>
    <source>
        <strain evidence="7">Cailab_2021Rc</strain>
        <tissue evidence="7">Muscle</tissue>
    </source>
</reference>
<protein>
    <recommendedName>
        <fullName evidence="2">pyruvate dehydrogenase (acetyl-transferring)</fullName>
        <ecNumber evidence="2">1.2.4.1</ecNumber>
    </recommendedName>
</protein>
<dbReference type="Pfam" id="PF00676">
    <property type="entry name" value="E1_dh"/>
    <property type="match status" value="1"/>
</dbReference>